<dbReference type="PROSITE" id="PS50045">
    <property type="entry name" value="SIGMA54_INTERACT_4"/>
    <property type="match status" value="1"/>
</dbReference>
<dbReference type="Pfam" id="PF25601">
    <property type="entry name" value="AAA_lid_14"/>
    <property type="match status" value="1"/>
</dbReference>
<dbReference type="PROSITE" id="PS00676">
    <property type="entry name" value="SIGMA54_INTERACT_2"/>
    <property type="match status" value="1"/>
</dbReference>
<evidence type="ECO:0000256" key="4">
    <source>
        <dbReference type="ARBA" id="ARBA00023125"/>
    </source>
</evidence>
<name>A0ABZ0YVT7_9GAMM</name>
<evidence type="ECO:0000259" key="6">
    <source>
        <dbReference type="PROSITE" id="PS50045"/>
    </source>
</evidence>
<keyword evidence="4" id="KW-0238">DNA-binding</keyword>
<keyword evidence="8" id="KW-1185">Reference proteome</keyword>
<dbReference type="InterPro" id="IPR002078">
    <property type="entry name" value="Sigma_54_int"/>
</dbReference>
<dbReference type="SUPFAM" id="SSF52172">
    <property type="entry name" value="CheY-like"/>
    <property type="match status" value="1"/>
</dbReference>
<gene>
    <name evidence="7" type="ORF">SR882_06360</name>
</gene>
<evidence type="ECO:0000256" key="2">
    <source>
        <dbReference type="ARBA" id="ARBA00022840"/>
    </source>
</evidence>
<dbReference type="Gene3D" id="3.40.50.300">
    <property type="entry name" value="P-loop containing nucleotide triphosphate hydrolases"/>
    <property type="match status" value="1"/>
</dbReference>
<keyword evidence="2" id="KW-0067">ATP-binding</keyword>
<keyword evidence="1" id="KW-0547">Nucleotide-binding</keyword>
<dbReference type="SUPFAM" id="SSF46689">
    <property type="entry name" value="Homeodomain-like"/>
    <property type="match status" value="1"/>
</dbReference>
<dbReference type="InterPro" id="IPR009057">
    <property type="entry name" value="Homeodomain-like_sf"/>
</dbReference>
<evidence type="ECO:0000313" key="8">
    <source>
        <dbReference type="Proteomes" id="UP001327459"/>
    </source>
</evidence>
<evidence type="ECO:0000256" key="3">
    <source>
        <dbReference type="ARBA" id="ARBA00023015"/>
    </source>
</evidence>
<dbReference type="Pfam" id="PF00158">
    <property type="entry name" value="Sigma54_activat"/>
    <property type="match status" value="1"/>
</dbReference>
<organism evidence="7 8">
    <name type="scientific">Guyparkeria halophila</name>
    <dbReference type="NCBI Taxonomy" id="47960"/>
    <lineage>
        <taxon>Bacteria</taxon>
        <taxon>Pseudomonadati</taxon>
        <taxon>Pseudomonadota</taxon>
        <taxon>Gammaproteobacteria</taxon>
        <taxon>Chromatiales</taxon>
        <taxon>Thioalkalibacteraceae</taxon>
        <taxon>Guyparkeria</taxon>
    </lineage>
</organism>
<feature type="domain" description="Sigma-54 factor interaction" evidence="6">
    <location>
        <begin position="153"/>
        <end position="382"/>
    </location>
</feature>
<dbReference type="PANTHER" id="PTHR32071:SF120">
    <property type="entry name" value="TRANSCRIPTIONAL REGULATOR-RELATED"/>
    <property type="match status" value="1"/>
</dbReference>
<accession>A0ABZ0YVT7</accession>
<sequence>MSRDSCTFRRLPMLSLRGQEAIQEVRRITESFFWEIVGVEDPDQLRRQTKQDSVRVALIDLRGGMQAAMGWLPAFCREFPYLQLVAIIEKAQADNPAHASFLHAYFFDFCFAPIEPTRLTFSIGHAWTMARVADLHAANEAACGVDAVGASELIGQSEAMQAVRRQVHRYAGNHLPVLITGPTGTGKELAARSIHHQSERADEPFVAVNCGALSPNLIQSELFGHEKGAFTGASKRRTGWVEQAHGGTLFLDEIGDLPMDVQVNLLRFLQQGEIQRVGGETTVSVDARIIAATHVDLGRAVLDGTFREDLLFRLDVLPLEMPALADRGADVLELAQHYLAVFCNELGVKRKRLSPATEAAMRTYAWPGNIRELMNRLRRGIVLADGQVVSLPEIKPHHEDHTDFPSLARARERAERQIIAEAIARAGNNVTEAARLLDVSRCTLHRLIRKHDLSIE</sequence>
<dbReference type="InterPro" id="IPR058031">
    <property type="entry name" value="AAA_lid_NorR"/>
</dbReference>
<proteinExistence type="predicted"/>
<evidence type="ECO:0000256" key="1">
    <source>
        <dbReference type="ARBA" id="ARBA00022741"/>
    </source>
</evidence>
<dbReference type="EMBL" id="CP140153">
    <property type="protein sequence ID" value="WQH15392.1"/>
    <property type="molecule type" value="Genomic_DNA"/>
</dbReference>
<dbReference type="SMART" id="SM00382">
    <property type="entry name" value="AAA"/>
    <property type="match status" value="1"/>
</dbReference>
<dbReference type="RefSeq" id="WP_322520421.1">
    <property type="nucleotide sequence ID" value="NZ_CP140153.1"/>
</dbReference>
<keyword evidence="5" id="KW-0804">Transcription</keyword>
<dbReference type="PRINTS" id="PR01590">
    <property type="entry name" value="HTHFIS"/>
</dbReference>
<dbReference type="PANTHER" id="PTHR32071">
    <property type="entry name" value="TRANSCRIPTIONAL REGULATORY PROTEIN"/>
    <property type="match status" value="1"/>
</dbReference>
<dbReference type="Proteomes" id="UP001327459">
    <property type="component" value="Chromosome"/>
</dbReference>
<dbReference type="PROSITE" id="PS00688">
    <property type="entry name" value="SIGMA54_INTERACT_3"/>
    <property type="match status" value="1"/>
</dbReference>
<dbReference type="Gene3D" id="1.10.8.60">
    <property type="match status" value="1"/>
</dbReference>
<protein>
    <submittedName>
        <fullName evidence="7">Sigma-54 dependent transcriptional regulator</fullName>
    </submittedName>
</protein>
<dbReference type="InterPro" id="IPR027417">
    <property type="entry name" value="P-loop_NTPase"/>
</dbReference>
<dbReference type="InterPro" id="IPR025943">
    <property type="entry name" value="Sigma_54_int_dom_ATP-bd_2"/>
</dbReference>
<dbReference type="SUPFAM" id="SSF52540">
    <property type="entry name" value="P-loop containing nucleoside triphosphate hydrolases"/>
    <property type="match status" value="1"/>
</dbReference>
<dbReference type="Pfam" id="PF02954">
    <property type="entry name" value="HTH_8"/>
    <property type="match status" value="1"/>
</dbReference>
<dbReference type="InterPro" id="IPR002197">
    <property type="entry name" value="HTH_Fis"/>
</dbReference>
<dbReference type="Pfam" id="PF20161">
    <property type="entry name" value="VpsR"/>
    <property type="match status" value="1"/>
</dbReference>
<dbReference type="InterPro" id="IPR025944">
    <property type="entry name" value="Sigma_54_int_dom_CS"/>
</dbReference>
<keyword evidence="3" id="KW-0805">Transcription regulation</keyword>
<evidence type="ECO:0000313" key="7">
    <source>
        <dbReference type="EMBL" id="WQH15392.1"/>
    </source>
</evidence>
<dbReference type="InterPro" id="IPR003593">
    <property type="entry name" value="AAA+_ATPase"/>
</dbReference>
<evidence type="ECO:0000256" key="5">
    <source>
        <dbReference type="ARBA" id="ARBA00023163"/>
    </source>
</evidence>
<dbReference type="InterPro" id="IPR045343">
    <property type="entry name" value="VpsR"/>
</dbReference>
<dbReference type="CDD" id="cd00009">
    <property type="entry name" value="AAA"/>
    <property type="match status" value="1"/>
</dbReference>
<dbReference type="Gene3D" id="1.10.10.60">
    <property type="entry name" value="Homeodomain-like"/>
    <property type="match status" value="1"/>
</dbReference>
<reference evidence="7 8" key="1">
    <citation type="submission" date="2023-11" db="EMBL/GenBank/DDBJ databases">
        <title>MicrobeMod: A computational toolkit for identifying prokaryotic methylation and restriction-modification with nanopore sequencing.</title>
        <authorList>
            <person name="Crits-Christoph A."/>
            <person name="Kang S.C."/>
            <person name="Lee H."/>
            <person name="Ostrov N."/>
        </authorList>
    </citation>
    <scope>NUCLEOTIDE SEQUENCE [LARGE SCALE GENOMIC DNA]</scope>
    <source>
        <strain evidence="7 8">ATCC 49870</strain>
    </source>
</reference>
<dbReference type="InterPro" id="IPR011006">
    <property type="entry name" value="CheY-like_superfamily"/>
</dbReference>